<keyword evidence="6" id="KW-0804">Transcription</keyword>
<dbReference type="InterPro" id="IPR025944">
    <property type="entry name" value="Sigma_54_int_dom_CS"/>
</dbReference>
<dbReference type="PROSITE" id="PS00688">
    <property type="entry name" value="SIGMA54_INTERACT_3"/>
    <property type="match status" value="1"/>
</dbReference>
<dbReference type="PANTHER" id="PTHR32071:SF57">
    <property type="entry name" value="C4-DICARBOXYLATE TRANSPORT TRANSCRIPTIONAL REGULATORY PROTEIN DCTD"/>
    <property type="match status" value="1"/>
</dbReference>
<keyword evidence="4" id="KW-0238">DNA-binding</keyword>
<evidence type="ECO:0000313" key="8">
    <source>
        <dbReference type="EMBL" id="ODS33623.1"/>
    </source>
</evidence>
<dbReference type="InterPro" id="IPR002078">
    <property type="entry name" value="Sigma_54_int"/>
</dbReference>
<dbReference type="FunFam" id="1.10.8.60:FF:000014">
    <property type="entry name" value="DNA-binding transcriptional regulator NtrC"/>
    <property type="match status" value="1"/>
</dbReference>
<dbReference type="Proteomes" id="UP000094056">
    <property type="component" value="Unassembled WGS sequence"/>
</dbReference>
<dbReference type="InterPro" id="IPR025662">
    <property type="entry name" value="Sigma_54_int_dom_ATP-bd_1"/>
</dbReference>
<dbReference type="PANTHER" id="PTHR32071">
    <property type="entry name" value="TRANSCRIPTIONAL REGULATORY PROTEIN"/>
    <property type="match status" value="1"/>
</dbReference>
<dbReference type="GO" id="GO:0043565">
    <property type="term" value="F:sequence-specific DNA binding"/>
    <property type="evidence" value="ECO:0007669"/>
    <property type="project" value="InterPro"/>
</dbReference>
<dbReference type="InterPro" id="IPR058031">
    <property type="entry name" value="AAA_lid_NorR"/>
</dbReference>
<comment type="caution">
    <text evidence="8">The sequence shown here is derived from an EMBL/GenBank/DDBJ whole genome shotgun (WGS) entry which is preliminary data.</text>
</comment>
<evidence type="ECO:0000256" key="6">
    <source>
        <dbReference type="ARBA" id="ARBA00023163"/>
    </source>
</evidence>
<evidence type="ECO:0000256" key="4">
    <source>
        <dbReference type="ARBA" id="ARBA00023125"/>
    </source>
</evidence>
<evidence type="ECO:0000256" key="5">
    <source>
        <dbReference type="ARBA" id="ARBA00023159"/>
    </source>
</evidence>
<dbReference type="Gene3D" id="3.30.450.40">
    <property type="match status" value="1"/>
</dbReference>
<dbReference type="SUPFAM" id="SSF52540">
    <property type="entry name" value="P-loop containing nucleoside triphosphate hydrolases"/>
    <property type="match status" value="1"/>
</dbReference>
<evidence type="ECO:0000256" key="3">
    <source>
        <dbReference type="ARBA" id="ARBA00023015"/>
    </source>
</evidence>
<dbReference type="PROSITE" id="PS50045">
    <property type="entry name" value="SIGMA54_INTERACT_4"/>
    <property type="match status" value="1"/>
</dbReference>
<dbReference type="PRINTS" id="PR01590">
    <property type="entry name" value="HTHFIS"/>
</dbReference>
<dbReference type="InterPro" id="IPR029016">
    <property type="entry name" value="GAF-like_dom_sf"/>
</dbReference>
<reference evidence="8 9" key="1">
    <citation type="submission" date="2016-07" db="EMBL/GenBank/DDBJ databases">
        <title>Draft genome of Scalindua rubra, obtained from a brine-seawater interface in the Red Sea, sheds light on salt adaptation in anammox bacteria.</title>
        <authorList>
            <person name="Speth D.R."/>
            <person name="Lagkouvardos I."/>
            <person name="Wang Y."/>
            <person name="Qian P.-Y."/>
            <person name="Dutilh B.E."/>
            <person name="Jetten M.S."/>
        </authorList>
    </citation>
    <scope>NUCLEOTIDE SEQUENCE [LARGE SCALE GENOMIC DNA]</scope>
    <source>
        <strain evidence="8">BSI-1</strain>
    </source>
</reference>
<dbReference type="InterPro" id="IPR002197">
    <property type="entry name" value="HTH_Fis"/>
</dbReference>
<dbReference type="FunFam" id="3.40.50.300:FF:000006">
    <property type="entry name" value="DNA-binding transcriptional regulator NtrC"/>
    <property type="match status" value="1"/>
</dbReference>
<keyword evidence="1" id="KW-0547">Nucleotide-binding</keyword>
<keyword evidence="2" id="KW-0067">ATP-binding</keyword>
<dbReference type="Gene3D" id="3.40.50.300">
    <property type="entry name" value="P-loop containing nucleotide triphosphate hydrolases"/>
    <property type="match status" value="1"/>
</dbReference>
<evidence type="ECO:0000256" key="1">
    <source>
        <dbReference type="ARBA" id="ARBA00022741"/>
    </source>
</evidence>
<evidence type="ECO:0000256" key="2">
    <source>
        <dbReference type="ARBA" id="ARBA00022840"/>
    </source>
</evidence>
<dbReference type="SMART" id="SM00382">
    <property type="entry name" value="AAA"/>
    <property type="match status" value="1"/>
</dbReference>
<sequence>MRKLNDTTSLNVEDIIRNKNLKETHLHDILEASAIINSRLELNYVLEQVIIHATKLTNSVAASIILICDSTNDLVIRYATGPASDRISNLRFPASKGIAGFCISTGQIIVVLDAKKDPHHFGEIDEVSGFKTKSILCVPLCIKGKTIGCVELLNKCDGAAFNDDDIAVATIMSNLAAISITNAKSYEKLQTTNFALKSQLPSLDMVIGKNKKVQKILRTINKLRDARSTVLILGESGTGKGIIARAIHEQSGRKEHPFVIVNCSVLSPTLLESELFGHEKGSFTGADKLKIGRFELANNGTVFLDEIGEIDKSIQTKLLRILQEKAFERVGGTKTLTTDIRVIAATNTNLEKAVEQNLFRRDLYYRLKVIVFQLPSLRERKEDIPVFAEFFLEKYRNELSKSTRKFDKESMNALLMYDYPGNIRELENIVERAVVLTEGDVIHINDLPDEIQYRKKYSLYNKITTNPEKTLSIYDMEKDIIYKTLLECSWNQSMAARLLGISRDKLRYRVKKYKITKQSNN</sequence>
<dbReference type="Pfam" id="PF02954">
    <property type="entry name" value="HTH_8"/>
    <property type="match status" value="1"/>
</dbReference>
<dbReference type="InterPro" id="IPR003018">
    <property type="entry name" value="GAF"/>
</dbReference>
<gene>
    <name evidence="8" type="ORF">SCARUB_01223</name>
</gene>
<dbReference type="GO" id="GO:0006355">
    <property type="term" value="P:regulation of DNA-templated transcription"/>
    <property type="evidence" value="ECO:0007669"/>
    <property type="project" value="InterPro"/>
</dbReference>
<dbReference type="Gene3D" id="1.10.10.60">
    <property type="entry name" value="Homeodomain-like"/>
    <property type="match status" value="1"/>
</dbReference>
<dbReference type="SMART" id="SM00065">
    <property type="entry name" value="GAF"/>
    <property type="match status" value="1"/>
</dbReference>
<dbReference type="CDD" id="cd00009">
    <property type="entry name" value="AAA"/>
    <property type="match status" value="1"/>
</dbReference>
<dbReference type="InterPro" id="IPR025943">
    <property type="entry name" value="Sigma_54_int_dom_ATP-bd_2"/>
</dbReference>
<dbReference type="SUPFAM" id="SSF55781">
    <property type="entry name" value="GAF domain-like"/>
    <property type="match status" value="1"/>
</dbReference>
<keyword evidence="5" id="KW-0010">Activator</keyword>
<organism evidence="8 9">
    <name type="scientific">Candidatus Scalindua rubra</name>
    <dbReference type="NCBI Taxonomy" id="1872076"/>
    <lineage>
        <taxon>Bacteria</taxon>
        <taxon>Pseudomonadati</taxon>
        <taxon>Planctomycetota</taxon>
        <taxon>Candidatus Brocadiia</taxon>
        <taxon>Candidatus Brocadiales</taxon>
        <taxon>Candidatus Scalinduaceae</taxon>
        <taxon>Candidatus Scalindua</taxon>
    </lineage>
</organism>
<dbReference type="Pfam" id="PF01590">
    <property type="entry name" value="GAF"/>
    <property type="match status" value="1"/>
</dbReference>
<protein>
    <submittedName>
        <fullName evidence="8">Two-component response regulator</fullName>
    </submittedName>
</protein>
<dbReference type="Gene3D" id="1.10.8.60">
    <property type="match status" value="1"/>
</dbReference>
<dbReference type="PROSITE" id="PS00675">
    <property type="entry name" value="SIGMA54_INTERACT_1"/>
    <property type="match status" value="1"/>
</dbReference>
<dbReference type="EMBL" id="MAYW01000023">
    <property type="protein sequence ID" value="ODS33623.1"/>
    <property type="molecule type" value="Genomic_DNA"/>
</dbReference>
<dbReference type="InterPro" id="IPR009057">
    <property type="entry name" value="Homeodomain-like_sf"/>
</dbReference>
<dbReference type="InterPro" id="IPR003593">
    <property type="entry name" value="AAA+_ATPase"/>
</dbReference>
<keyword evidence="3" id="KW-0805">Transcription regulation</keyword>
<feature type="domain" description="Sigma-54 factor interaction" evidence="7">
    <location>
        <begin position="206"/>
        <end position="435"/>
    </location>
</feature>
<dbReference type="Pfam" id="PF00158">
    <property type="entry name" value="Sigma54_activat"/>
    <property type="match status" value="1"/>
</dbReference>
<dbReference type="Pfam" id="PF25601">
    <property type="entry name" value="AAA_lid_14"/>
    <property type="match status" value="1"/>
</dbReference>
<accession>A0A1E3XDD7</accession>
<dbReference type="GO" id="GO:0005524">
    <property type="term" value="F:ATP binding"/>
    <property type="evidence" value="ECO:0007669"/>
    <property type="project" value="UniProtKB-KW"/>
</dbReference>
<dbReference type="InterPro" id="IPR027417">
    <property type="entry name" value="P-loop_NTPase"/>
</dbReference>
<name>A0A1E3XDD7_9BACT</name>
<proteinExistence type="predicted"/>
<dbReference type="AlphaFoldDB" id="A0A1E3XDD7"/>
<evidence type="ECO:0000313" key="9">
    <source>
        <dbReference type="Proteomes" id="UP000094056"/>
    </source>
</evidence>
<evidence type="ECO:0000259" key="7">
    <source>
        <dbReference type="PROSITE" id="PS50045"/>
    </source>
</evidence>
<dbReference type="SUPFAM" id="SSF46689">
    <property type="entry name" value="Homeodomain-like"/>
    <property type="match status" value="1"/>
</dbReference>
<dbReference type="PROSITE" id="PS00676">
    <property type="entry name" value="SIGMA54_INTERACT_2"/>
    <property type="match status" value="1"/>
</dbReference>